<dbReference type="PANTHER" id="PTHR46572">
    <property type="entry name" value="RHO1 GDP-GTP EXCHANGE PROTEIN 1-RELATED"/>
    <property type="match status" value="1"/>
</dbReference>
<dbReference type="OrthoDB" id="2272012at2759"/>
<organism evidence="3 4">
    <name type="scientific">Amanita thiersii Skay4041</name>
    <dbReference type="NCBI Taxonomy" id="703135"/>
    <lineage>
        <taxon>Eukaryota</taxon>
        <taxon>Fungi</taxon>
        <taxon>Dikarya</taxon>
        <taxon>Basidiomycota</taxon>
        <taxon>Agaricomycotina</taxon>
        <taxon>Agaricomycetes</taxon>
        <taxon>Agaricomycetidae</taxon>
        <taxon>Agaricales</taxon>
        <taxon>Pluteineae</taxon>
        <taxon>Amanitaceae</taxon>
        <taxon>Amanita</taxon>
    </lineage>
</organism>
<name>A0A2A9NT64_9AGAR</name>
<dbReference type="InterPro" id="IPR001180">
    <property type="entry name" value="CNH_dom"/>
</dbReference>
<dbReference type="PANTHER" id="PTHR46572:SF2">
    <property type="entry name" value="RHO1 GDP-GTP EXCHANGE PROTEIN 1-RELATED"/>
    <property type="match status" value="1"/>
</dbReference>
<dbReference type="PROSITE" id="PS50219">
    <property type="entry name" value="CNH"/>
    <property type="match status" value="1"/>
</dbReference>
<keyword evidence="4" id="KW-1185">Reference proteome</keyword>
<accession>A0A2A9NT64</accession>
<dbReference type="Pfam" id="PF00780">
    <property type="entry name" value="CNH"/>
    <property type="match status" value="1"/>
</dbReference>
<evidence type="ECO:0000256" key="1">
    <source>
        <dbReference type="ARBA" id="ARBA00022658"/>
    </source>
</evidence>
<dbReference type="EMBL" id="KZ301994">
    <property type="protein sequence ID" value="PFH50966.1"/>
    <property type="molecule type" value="Genomic_DNA"/>
</dbReference>
<protein>
    <recommendedName>
        <fullName evidence="2">CNH domain-containing protein</fullName>
    </recommendedName>
</protein>
<dbReference type="GO" id="GO:0005085">
    <property type="term" value="F:guanyl-nucleotide exchange factor activity"/>
    <property type="evidence" value="ECO:0007669"/>
    <property type="project" value="UniProtKB-KW"/>
</dbReference>
<dbReference type="STRING" id="703135.A0A2A9NT64"/>
<reference evidence="3 4" key="1">
    <citation type="submission" date="2014-02" db="EMBL/GenBank/DDBJ databases">
        <title>Transposable element dynamics among asymbiotic and ectomycorrhizal Amanita fungi.</title>
        <authorList>
            <consortium name="DOE Joint Genome Institute"/>
            <person name="Hess J."/>
            <person name="Skrede I."/>
            <person name="Wolfe B."/>
            <person name="LaButti K."/>
            <person name="Ohm R.A."/>
            <person name="Grigoriev I.V."/>
            <person name="Pringle A."/>
        </authorList>
    </citation>
    <scope>NUCLEOTIDE SEQUENCE [LARGE SCALE GENOMIC DNA]</scope>
    <source>
        <strain evidence="3 4">SKay4041</strain>
    </source>
</reference>
<sequence>EFYLPVKSTTIHFLKTKLCVGSSGAFENVDLETRDTQGHLDPSDNSLDFVRRRVNLRPMAIYRIQNDFLVCYDELAFYVNKLGRLSRKDIMVHWDIRFRYA</sequence>
<feature type="domain" description="CNH" evidence="2">
    <location>
        <begin position="1"/>
        <end position="101"/>
    </location>
</feature>
<dbReference type="AlphaFoldDB" id="A0A2A9NT64"/>
<evidence type="ECO:0000259" key="2">
    <source>
        <dbReference type="PROSITE" id="PS50219"/>
    </source>
</evidence>
<keyword evidence="1" id="KW-0344">Guanine-nucleotide releasing factor</keyword>
<proteinExistence type="predicted"/>
<evidence type="ECO:0000313" key="3">
    <source>
        <dbReference type="EMBL" id="PFH50966.1"/>
    </source>
</evidence>
<gene>
    <name evidence="3" type="ORF">AMATHDRAFT_143724</name>
</gene>
<dbReference type="InterPro" id="IPR052233">
    <property type="entry name" value="Rho-type_GEFs"/>
</dbReference>
<dbReference type="Proteomes" id="UP000242287">
    <property type="component" value="Unassembled WGS sequence"/>
</dbReference>
<feature type="non-terminal residue" evidence="3">
    <location>
        <position position="1"/>
    </location>
</feature>
<evidence type="ECO:0000313" key="4">
    <source>
        <dbReference type="Proteomes" id="UP000242287"/>
    </source>
</evidence>